<dbReference type="InterPro" id="IPR002048">
    <property type="entry name" value="EF_hand_dom"/>
</dbReference>
<keyword evidence="3" id="KW-0455">Luminescence</keyword>
<feature type="compositionally biased region" description="Low complexity" evidence="5">
    <location>
        <begin position="483"/>
        <end position="506"/>
    </location>
</feature>
<accession>A0ABM4CQW5</accession>
<dbReference type="InterPro" id="IPR018247">
    <property type="entry name" value="EF_Hand_1_Ca_BS"/>
</dbReference>
<dbReference type="Gene3D" id="1.10.238.10">
    <property type="entry name" value="EF-hand"/>
    <property type="match status" value="1"/>
</dbReference>
<dbReference type="InterPro" id="IPR032675">
    <property type="entry name" value="LRR_dom_sf"/>
</dbReference>
<dbReference type="InterPro" id="IPR001611">
    <property type="entry name" value="Leu-rich_rpt"/>
</dbReference>
<dbReference type="CDD" id="cd00051">
    <property type="entry name" value="EFh"/>
    <property type="match status" value="1"/>
</dbReference>
<gene>
    <name evidence="8" type="primary">LOC100205700</name>
</gene>
<dbReference type="InterPro" id="IPR011992">
    <property type="entry name" value="EF-hand-dom_pair"/>
</dbReference>
<evidence type="ECO:0000256" key="4">
    <source>
        <dbReference type="ARBA" id="ARBA00023262"/>
    </source>
</evidence>
<dbReference type="Gene3D" id="3.80.10.10">
    <property type="entry name" value="Ribonuclease Inhibitor"/>
    <property type="match status" value="1"/>
</dbReference>
<dbReference type="PROSITE" id="PS00018">
    <property type="entry name" value="EF_HAND_1"/>
    <property type="match status" value="1"/>
</dbReference>
<feature type="region of interest" description="Disordered" evidence="5">
    <location>
        <begin position="466"/>
        <end position="527"/>
    </location>
</feature>
<evidence type="ECO:0000313" key="7">
    <source>
        <dbReference type="Proteomes" id="UP001652625"/>
    </source>
</evidence>
<sequence length="527" mass="59191">MDDSLKNNVSNKKIRNYKETKSEEKLCRNKESYLIACKENGVVPVSYYLHNNSKRKLNMSQRGLGTLGTKALCDSLTGNYHVSHLNLSENCFGSEGCLYLSILFKENSFISTLDVSENAIGFQGMKHICNILQHTKTLKRLSLKGNGLETLSADILAKTLQKHGKCLKQLNLSHNSFGEEAGLLLASIIAVNETLEELDLSWNHIRQKGACAIALALKENISMKKLNLSWNGFADNGIFVLSESLKVNSSLQHLDISCNRISYDGACHLRKALTLNTGLIVLKVGQNPLQHGTFEIIKAFHNNMVSTIAELHFTDIQVTKEFIELVAKIKSKVPTLNVYHGGLGGSLQRPEERKNPMKVLRVYIKENQLRIFDFFKKLDKDKSLSLTIAEFVSGLKESGVPLRHDELVTLVQSLDIDGDGEIDYKELVLGHHAILREERHEILKEKAIQAHKEKLLSSENLTPRMKEKSETLLIRSRSKTHSFSRPINSPSSSIDSIRTSSSQSLLRRSKSSKMLEGNNIYHNNVEE</sequence>
<keyword evidence="4" id="KW-0599">Photoprotein</keyword>
<evidence type="ECO:0000259" key="6">
    <source>
        <dbReference type="PROSITE" id="PS50222"/>
    </source>
</evidence>
<dbReference type="RefSeq" id="XP_065664248.1">
    <property type="nucleotide sequence ID" value="XM_065808176.1"/>
</dbReference>
<feature type="domain" description="EF-hand" evidence="6">
    <location>
        <begin position="402"/>
        <end position="437"/>
    </location>
</feature>
<dbReference type="SUPFAM" id="SSF52047">
    <property type="entry name" value="RNI-like"/>
    <property type="match status" value="1"/>
</dbReference>
<keyword evidence="7" id="KW-1185">Reference proteome</keyword>
<dbReference type="Pfam" id="PF13516">
    <property type="entry name" value="LRR_6"/>
    <property type="match status" value="4"/>
</dbReference>
<evidence type="ECO:0000256" key="2">
    <source>
        <dbReference type="ARBA" id="ARBA00022837"/>
    </source>
</evidence>
<keyword evidence="2" id="KW-0106">Calcium</keyword>
<dbReference type="Proteomes" id="UP001652625">
    <property type="component" value="Chromosome 10"/>
</dbReference>
<evidence type="ECO:0000256" key="1">
    <source>
        <dbReference type="ARBA" id="ARBA00007828"/>
    </source>
</evidence>
<proteinExistence type="inferred from homology"/>
<organism evidence="7 8">
    <name type="scientific">Hydra vulgaris</name>
    <name type="common">Hydra</name>
    <name type="synonym">Hydra attenuata</name>
    <dbReference type="NCBI Taxonomy" id="6087"/>
    <lineage>
        <taxon>Eukaryota</taxon>
        <taxon>Metazoa</taxon>
        <taxon>Cnidaria</taxon>
        <taxon>Hydrozoa</taxon>
        <taxon>Hydroidolina</taxon>
        <taxon>Anthoathecata</taxon>
        <taxon>Aplanulata</taxon>
        <taxon>Hydridae</taxon>
        <taxon>Hydra</taxon>
    </lineage>
</organism>
<name>A0ABM4CQW5_HYDVU</name>
<reference evidence="8" key="1">
    <citation type="submission" date="2025-08" db="UniProtKB">
        <authorList>
            <consortium name="RefSeq"/>
        </authorList>
    </citation>
    <scope>IDENTIFICATION</scope>
</reference>
<dbReference type="SMART" id="SM00368">
    <property type="entry name" value="LRR_RI"/>
    <property type="match status" value="8"/>
</dbReference>
<dbReference type="GeneID" id="100205700"/>
<dbReference type="SUPFAM" id="SSF47473">
    <property type="entry name" value="EF-hand"/>
    <property type="match status" value="1"/>
</dbReference>
<dbReference type="PROSITE" id="PS50222">
    <property type="entry name" value="EF_HAND_2"/>
    <property type="match status" value="2"/>
</dbReference>
<dbReference type="SMART" id="SM00054">
    <property type="entry name" value="EFh"/>
    <property type="match status" value="2"/>
</dbReference>
<comment type="similarity">
    <text evidence="1">Belongs to the aequorin family.</text>
</comment>
<evidence type="ECO:0000256" key="5">
    <source>
        <dbReference type="SAM" id="MobiDB-lite"/>
    </source>
</evidence>
<dbReference type="InterPro" id="IPR052394">
    <property type="entry name" value="LRR-containing"/>
</dbReference>
<feature type="domain" description="EF-hand" evidence="6">
    <location>
        <begin position="366"/>
        <end position="401"/>
    </location>
</feature>
<protein>
    <submittedName>
        <fullName evidence="8">Leucine-rich repeat-containing protein 74B isoform X2</fullName>
    </submittedName>
</protein>
<evidence type="ECO:0000313" key="8">
    <source>
        <dbReference type="RefSeq" id="XP_065664248.1"/>
    </source>
</evidence>
<evidence type="ECO:0000256" key="3">
    <source>
        <dbReference type="ARBA" id="ARBA00023223"/>
    </source>
</evidence>
<dbReference type="PANTHER" id="PTHR24114">
    <property type="entry name" value="LEUCINE RICH REPEAT FAMILY PROTEIN"/>
    <property type="match status" value="1"/>
</dbReference>
<dbReference type="PANTHER" id="PTHR24114:SF50">
    <property type="entry name" value="RNI-LIKE PROTEIN"/>
    <property type="match status" value="1"/>
</dbReference>
<dbReference type="Pfam" id="PF13499">
    <property type="entry name" value="EF-hand_7"/>
    <property type="match status" value="1"/>
</dbReference>